<name>A0A6M3JTB4_9ZZZZ</name>
<accession>A0A6M3JTB4</accession>
<dbReference type="EMBL" id="MT142730">
    <property type="protein sequence ID" value="QJA87759.1"/>
    <property type="molecule type" value="Genomic_DNA"/>
</dbReference>
<reference evidence="2" key="1">
    <citation type="submission" date="2020-03" db="EMBL/GenBank/DDBJ databases">
        <title>The deep terrestrial virosphere.</title>
        <authorList>
            <person name="Holmfeldt K."/>
            <person name="Nilsson E."/>
            <person name="Simone D."/>
            <person name="Lopez-Fernandez M."/>
            <person name="Wu X."/>
            <person name="de Brujin I."/>
            <person name="Lundin D."/>
            <person name="Andersson A."/>
            <person name="Bertilsson S."/>
            <person name="Dopson M."/>
        </authorList>
    </citation>
    <scope>NUCLEOTIDE SEQUENCE</scope>
    <source>
        <strain evidence="2">MM415A02422</strain>
        <strain evidence="3">MM415B02898</strain>
    </source>
</reference>
<evidence type="ECO:0000256" key="1">
    <source>
        <dbReference type="SAM" id="MobiDB-lite"/>
    </source>
</evidence>
<sequence>MLKQEKVRDPYADMRRTNPPPDFPFRCKKVYNRSKAKEEAEEILKEELLLEEENRLKDQLCI</sequence>
<protein>
    <submittedName>
        <fullName evidence="2">Uncharacterized protein</fullName>
    </submittedName>
</protein>
<dbReference type="AlphaFoldDB" id="A0A6M3JTB4"/>
<gene>
    <name evidence="2" type="ORF">MM415A02422_0003</name>
    <name evidence="3" type="ORF">MM415B02898_0016</name>
</gene>
<organism evidence="2">
    <name type="scientific">viral metagenome</name>
    <dbReference type="NCBI Taxonomy" id="1070528"/>
    <lineage>
        <taxon>unclassified sequences</taxon>
        <taxon>metagenomes</taxon>
        <taxon>organismal metagenomes</taxon>
    </lineage>
</organism>
<evidence type="ECO:0000313" key="2">
    <source>
        <dbReference type="EMBL" id="QJA73246.1"/>
    </source>
</evidence>
<dbReference type="EMBL" id="MT142013">
    <property type="protein sequence ID" value="QJA73246.1"/>
    <property type="molecule type" value="Genomic_DNA"/>
</dbReference>
<feature type="compositionally biased region" description="Basic and acidic residues" evidence="1">
    <location>
        <begin position="1"/>
        <end position="16"/>
    </location>
</feature>
<proteinExistence type="predicted"/>
<evidence type="ECO:0000313" key="3">
    <source>
        <dbReference type="EMBL" id="QJA87759.1"/>
    </source>
</evidence>
<feature type="region of interest" description="Disordered" evidence="1">
    <location>
        <begin position="1"/>
        <end position="20"/>
    </location>
</feature>